<dbReference type="Proteomes" id="UP000001861">
    <property type="component" value="Unassembled WGS sequence"/>
</dbReference>
<dbReference type="RefSeq" id="XP_001839588.2">
    <property type="nucleotide sequence ID" value="XM_001839536.2"/>
</dbReference>
<evidence type="ECO:0000313" key="3">
    <source>
        <dbReference type="Proteomes" id="UP000001861"/>
    </source>
</evidence>
<evidence type="ECO:0000256" key="1">
    <source>
        <dbReference type="SAM" id="MobiDB-lite"/>
    </source>
</evidence>
<dbReference type="HOGENOM" id="CLU_378550_0_0_1"/>
<evidence type="ECO:0000313" key="2">
    <source>
        <dbReference type="EMBL" id="EAU82229.2"/>
    </source>
</evidence>
<organism evidence="2 3">
    <name type="scientific">Coprinopsis cinerea (strain Okayama-7 / 130 / ATCC MYA-4618 / FGSC 9003)</name>
    <name type="common">Inky cap fungus</name>
    <name type="synonym">Hormographiella aspergillata</name>
    <dbReference type="NCBI Taxonomy" id="240176"/>
    <lineage>
        <taxon>Eukaryota</taxon>
        <taxon>Fungi</taxon>
        <taxon>Dikarya</taxon>
        <taxon>Basidiomycota</taxon>
        <taxon>Agaricomycotina</taxon>
        <taxon>Agaricomycetes</taxon>
        <taxon>Agaricomycetidae</taxon>
        <taxon>Agaricales</taxon>
        <taxon>Agaricineae</taxon>
        <taxon>Psathyrellaceae</taxon>
        <taxon>Coprinopsis</taxon>
    </lineage>
</organism>
<reference evidence="2 3" key="1">
    <citation type="journal article" date="2010" name="Proc. Natl. Acad. Sci. U.S.A.">
        <title>Insights into evolution of multicellular fungi from the assembled chromosomes of the mushroom Coprinopsis cinerea (Coprinus cinereus).</title>
        <authorList>
            <person name="Stajich J.E."/>
            <person name="Wilke S.K."/>
            <person name="Ahren D."/>
            <person name="Au C.H."/>
            <person name="Birren B.W."/>
            <person name="Borodovsky M."/>
            <person name="Burns C."/>
            <person name="Canback B."/>
            <person name="Casselton L.A."/>
            <person name="Cheng C.K."/>
            <person name="Deng J."/>
            <person name="Dietrich F.S."/>
            <person name="Fargo D.C."/>
            <person name="Farman M.L."/>
            <person name="Gathman A.C."/>
            <person name="Goldberg J."/>
            <person name="Guigo R."/>
            <person name="Hoegger P.J."/>
            <person name="Hooker J.B."/>
            <person name="Huggins A."/>
            <person name="James T.Y."/>
            <person name="Kamada T."/>
            <person name="Kilaru S."/>
            <person name="Kodira C."/>
            <person name="Kues U."/>
            <person name="Kupfer D."/>
            <person name="Kwan H.S."/>
            <person name="Lomsadze A."/>
            <person name="Li W."/>
            <person name="Lilly W.W."/>
            <person name="Ma L.J."/>
            <person name="Mackey A.J."/>
            <person name="Manning G."/>
            <person name="Martin F."/>
            <person name="Muraguchi H."/>
            <person name="Natvig D.O."/>
            <person name="Palmerini H."/>
            <person name="Ramesh M.A."/>
            <person name="Rehmeyer C.J."/>
            <person name="Roe B.A."/>
            <person name="Shenoy N."/>
            <person name="Stanke M."/>
            <person name="Ter-Hovhannisyan V."/>
            <person name="Tunlid A."/>
            <person name="Velagapudi R."/>
            <person name="Vision T.J."/>
            <person name="Zeng Q."/>
            <person name="Zolan M.E."/>
            <person name="Pukkila P.J."/>
        </authorList>
    </citation>
    <scope>NUCLEOTIDE SEQUENCE [LARGE SCALE GENOMIC DNA]</scope>
    <source>
        <strain evidence="3">Okayama-7 / 130 / ATCC MYA-4618 / FGSC 9003</strain>
    </source>
</reference>
<dbReference type="AlphaFoldDB" id="A8P8K1"/>
<dbReference type="VEuPathDB" id="FungiDB:CC1G_12616"/>
<feature type="compositionally biased region" description="Basic and acidic residues" evidence="1">
    <location>
        <begin position="547"/>
        <end position="561"/>
    </location>
</feature>
<dbReference type="KEGG" id="cci:CC1G_12616"/>
<feature type="compositionally biased region" description="Polar residues" evidence="1">
    <location>
        <begin position="562"/>
        <end position="575"/>
    </location>
</feature>
<comment type="caution">
    <text evidence="2">The sequence shown here is derived from an EMBL/GenBank/DDBJ whole genome shotgun (WGS) entry which is preliminary data.</text>
</comment>
<dbReference type="InParanoid" id="A8P8K1"/>
<protein>
    <submittedName>
        <fullName evidence="2">Uncharacterized protein</fullName>
    </submittedName>
</protein>
<dbReference type="GeneID" id="6016204"/>
<keyword evidence="3" id="KW-1185">Reference proteome</keyword>
<sequence length="678" mass="76566">MSSAQFATNPEVVHLRATEVAYLGSKLEDYRDAKGKTGKAAILEQCLRTLKGEREVIKGEPMSRQAASDLKAAIEGYIQRNLHTVRGPQRRPWGIRWTTRLVFQYHHSQTIMYLAKLIVNQKPTPNLRTLLESPETIIPAGSFDLDYIPSEDDVEWEELESVEGQKKIVRPFDKYQTATTQLWEVTTTAERCHYEAICTEWLSQGPPLSERRKVAERLLRSRCLDFVVALLNDMNARVFMFIGYEKPDGTRIGADVDLNKELGGCDESFSQAYSSQVKSLLNDWCNWVGNVFDNQEDADPNAPATKAVFSKYKQLEPMDLYTDGTPILPAFSTKPRGIEPAVWRANQLRSFFTRHFVIAKGDDPLPESVPLDFVRPRVPWTALKEHVSRCISTEYLPKRLADVFHDPCKMSATNLRKVYDHLYARQQDPEIYHDFCFDQIPLRCYEGPTTANNFTGYMFVDAEKPKKRMVTTSDDEGPGGHIDYLLLRPDRSPSPPTETLVSTGFRSPSPFFCDRFDVHTPPPVVPAARSPSPVIPDGFNFGGRGILPDHHPDRSGDDRPTRSPSPEFSQFGSQPPFSPVLTRPLRSPSPSGAHLTTLGTNGLPPRSPSPSLDHFGDLSPIRNQPQPPPSTTRSRGRPRMLVGLNVVEEEVDSPRQTRRSKRRRDDELPVVSRKRSGK</sequence>
<feature type="region of interest" description="Disordered" evidence="1">
    <location>
        <begin position="523"/>
        <end position="678"/>
    </location>
</feature>
<feature type="compositionally biased region" description="Low complexity" evidence="1">
    <location>
        <begin position="526"/>
        <end position="536"/>
    </location>
</feature>
<name>A8P8K1_COPC7</name>
<dbReference type="EMBL" id="AACS02000011">
    <property type="protein sequence ID" value="EAU82229.2"/>
    <property type="molecule type" value="Genomic_DNA"/>
</dbReference>
<proteinExistence type="predicted"/>
<accession>A8P8K1</accession>
<gene>
    <name evidence="2" type="ORF">CC1G_12616</name>
</gene>